<proteinExistence type="predicted"/>
<accession>A0A5K1JUA4</accession>
<gene>
    <name evidence="1" type="primary">I1RWQ2</name>
</gene>
<name>A0A5K1JUA4_9APHY</name>
<protein>
    <submittedName>
        <fullName evidence="1">N/A</fullName>
    </submittedName>
</protein>
<dbReference type="AlphaFoldDB" id="A0A5K1JUA4"/>
<sequence length="243" mass="27687">MPHSFVPLKFNPKLTAYWLPPSGQLAAAKIHVASFWALRTNWSGDESDKAPGFIFVVSSDPSPFPLENASLTLGPKFDRNTGACWNDATALRTTKPIRTFKEEHMPLPLYLHTVPMLSLSPYACHPMKTVRYQLDKPSLDKFLHFAHELQDAGWAFRKWHARRHGRTGGSEQAQEDWSTFGEGGRYILGGRNDPKAYVFKFLEGPLYPSFEGPGNIYHEIWQYKQFVLTVTFLRTALELTPLF</sequence>
<dbReference type="EMBL" id="LR724723">
    <property type="protein sequence ID" value="VWO95334.1"/>
    <property type="molecule type" value="Genomic_DNA"/>
</dbReference>
<evidence type="ECO:0000313" key="1">
    <source>
        <dbReference type="EMBL" id="VWO95334.1"/>
    </source>
</evidence>
<reference evidence="1" key="1">
    <citation type="submission" date="2019-10" db="EMBL/GenBank/DDBJ databases">
        <authorList>
            <person name="Nor Muhammad N."/>
        </authorList>
    </citation>
    <scope>NUCLEOTIDE SEQUENCE</scope>
</reference>
<organism evidence="1">
    <name type="scientific">Ganoderma boninense</name>
    <dbReference type="NCBI Taxonomy" id="34458"/>
    <lineage>
        <taxon>Eukaryota</taxon>
        <taxon>Fungi</taxon>
        <taxon>Dikarya</taxon>
        <taxon>Basidiomycota</taxon>
        <taxon>Agaricomycotina</taxon>
        <taxon>Agaricomycetes</taxon>
        <taxon>Polyporales</taxon>
        <taxon>Polyporaceae</taxon>
        <taxon>Ganoderma</taxon>
    </lineage>
</organism>